<feature type="binding site" evidence="1">
    <location>
        <position position="23"/>
    </location>
    <ligand>
        <name>Zn(2+)</name>
        <dbReference type="ChEBI" id="CHEBI:29105"/>
    </ligand>
</feature>
<dbReference type="KEGG" id="sur:STAUR_5802"/>
<keyword evidence="2" id="KW-0326">Glycosidase</keyword>
<gene>
    <name evidence="2" type="ordered locus">STAUR_5802</name>
</gene>
<dbReference type="PANTHER" id="PTHR30037">
    <property type="entry name" value="DNA-3-METHYLADENINE GLYCOSYLASE 1"/>
    <property type="match status" value="1"/>
</dbReference>
<feature type="binding site" evidence="1">
    <location>
        <position position="195"/>
    </location>
    <ligand>
        <name>Zn(2+)</name>
        <dbReference type="ChEBI" id="CHEBI:29105"/>
    </ligand>
</feature>
<dbReference type="Pfam" id="PF03352">
    <property type="entry name" value="Adenine_glyco"/>
    <property type="match status" value="1"/>
</dbReference>
<dbReference type="GO" id="GO:0008725">
    <property type="term" value="F:DNA-3-methyladenine glycosylase activity"/>
    <property type="evidence" value="ECO:0007669"/>
    <property type="project" value="UniProtKB-EC"/>
</dbReference>
<dbReference type="InterPro" id="IPR052891">
    <property type="entry name" value="DNA-3mA_glycosylase"/>
</dbReference>
<dbReference type="Gene3D" id="1.10.340.30">
    <property type="entry name" value="Hypothetical protein, domain 2"/>
    <property type="match status" value="1"/>
</dbReference>
<sequence length="205" mass="22627">MLPGGPSRHPPSMKNSDTGIHRCAWADSSPLMCAYHDQEWGVPVRDGRELWETLMLEGFQAGLSWSVILHRRETFREAFQGFIPERVARFTEADVARLLLNPGIIRSRAKIEATIGGARAYLAMAKAGEDFSAFAWSFVDGKPIPNKTGKVLAKTPLSEKLSAALKKRGFKFVGPVIVYAWMQAVGLVDDHMPGCFKRAKATPQG</sequence>
<keyword evidence="1" id="KW-0862">Zinc</keyword>
<evidence type="ECO:0000256" key="1">
    <source>
        <dbReference type="PIRSR" id="PIRSR605019-1"/>
    </source>
</evidence>
<protein>
    <submittedName>
        <fullName evidence="2">DNA-3-methyladenine glycosylase I</fullName>
        <ecNumber evidence="2">3.2.2.20</ecNumber>
    </submittedName>
</protein>
<dbReference type="SUPFAM" id="SSF48150">
    <property type="entry name" value="DNA-glycosylase"/>
    <property type="match status" value="1"/>
</dbReference>
<reference evidence="2 3" key="1">
    <citation type="journal article" date="2011" name="Mol. Biol. Evol.">
        <title>Comparative genomic analysis of fruiting body formation in Myxococcales.</title>
        <authorList>
            <person name="Huntley S."/>
            <person name="Hamann N."/>
            <person name="Wegener-Feldbrugge S."/>
            <person name="Treuner-Lange A."/>
            <person name="Kube M."/>
            <person name="Reinhardt R."/>
            <person name="Klages S."/>
            <person name="Muller R."/>
            <person name="Ronning C.M."/>
            <person name="Nierman W.C."/>
            <person name="Sogaard-Andersen L."/>
        </authorList>
    </citation>
    <scope>NUCLEOTIDE SEQUENCE [LARGE SCALE GENOMIC DNA]</scope>
    <source>
        <strain evidence="2 3">DW4/3-1</strain>
    </source>
</reference>
<dbReference type="GO" id="GO:0006284">
    <property type="term" value="P:base-excision repair"/>
    <property type="evidence" value="ECO:0007669"/>
    <property type="project" value="InterPro"/>
</dbReference>
<evidence type="ECO:0000313" key="2">
    <source>
        <dbReference type="EMBL" id="ADO73564.1"/>
    </source>
</evidence>
<dbReference type="InterPro" id="IPR011257">
    <property type="entry name" value="DNA_glycosylase"/>
</dbReference>
<keyword evidence="1" id="KW-0479">Metal-binding</keyword>
<dbReference type="AlphaFoldDB" id="E3FXF1"/>
<dbReference type="InterPro" id="IPR005019">
    <property type="entry name" value="Adenine_glyco"/>
</dbReference>
<proteinExistence type="predicted"/>
<accession>E3FXF1</accession>
<keyword evidence="3" id="KW-1185">Reference proteome</keyword>
<dbReference type="PANTHER" id="PTHR30037:SF4">
    <property type="entry name" value="DNA-3-METHYLADENINE GLYCOSYLASE I"/>
    <property type="match status" value="1"/>
</dbReference>
<dbReference type="HOGENOM" id="CLU_083758_1_0_7"/>
<name>E3FXF1_STIAD</name>
<evidence type="ECO:0000313" key="3">
    <source>
        <dbReference type="Proteomes" id="UP000001351"/>
    </source>
</evidence>
<dbReference type="GO" id="GO:0046872">
    <property type="term" value="F:metal ion binding"/>
    <property type="evidence" value="ECO:0007669"/>
    <property type="project" value="UniProtKB-KW"/>
</dbReference>
<organism evidence="2 3">
    <name type="scientific">Stigmatella aurantiaca (strain DW4/3-1)</name>
    <dbReference type="NCBI Taxonomy" id="378806"/>
    <lineage>
        <taxon>Bacteria</taxon>
        <taxon>Pseudomonadati</taxon>
        <taxon>Myxococcota</taxon>
        <taxon>Myxococcia</taxon>
        <taxon>Myxococcales</taxon>
        <taxon>Cystobacterineae</taxon>
        <taxon>Archangiaceae</taxon>
        <taxon>Stigmatella</taxon>
    </lineage>
</organism>
<dbReference type="Proteomes" id="UP000001351">
    <property type="component" value="Chromosome"/>
</dbReference>
<dbReference type="EC" id="3.2.2.20" evidence="2"/>
<dbReference type="eggNOG" id="COG2818">
    <property type="taxonomic scope" value="Bacteria"/>
</dbReference>
<dbReference type="STRING" id="378806.STAUR_5802"/>
<feature type="binding site" evidence="1">
    <location>
        <position position="191"/>
    </location>
    <ligand>
        <name>Zn(2+)</name>
        <dbReference type="ChEBI" id="CHEBI:29105"/>
    </ligand>
</feature>
<feature type="binding site" evidence="1">
    <location>
        <position position="36"/>
    </location>
    <ligand>
        <name>Zn(2+)</name>
        <dbReference type="ChEBI" id="CHEBI:29105"/>
    </ligand>
</feature>
<keyword evidence="2" id="KW-0378">Hydrolase</keyword>
<dbReference type="EMBL" id="CP002271">
    <property type="protein sequence ID" value="ADO73564.1"/>
    <property type="molecule type" value="Genomic_DNA"/>
</dbReference>